<organism evidence="2 3">
    <name type="scientific">Imhoffiella purpurea</name>
    <dbReference type="NCBI Taxonomy" id="1249627"/>
    <lineage>
        <taxon>Bacteria</taxon>
        <taxon>Pseudomonadati</taxon>
        <taxon>Pseudomonadota</taxon>
        <taxon>Gammaproteobacteria</taxon>
        <taxon>Chromatiales</taxon>
        <taxon>Chromatiaceae</taxon>
        <taxon>Imhoffiella</taxon>
    </lineage>
</organism>
<protein>
    <submittedName>
        <fullName evidence="2">Uncharacterized protein</fullName>
    </submittedName>
</protein>
<name>W9VZ22_9GAMM</name>
<gene>
    <name evidence="2" type="ORF">D779_1157</name>
</gene>
<dbReference type="RefSeq" id="WP_081763401.1">
    <property type="nucleotide sequence ID" value="NZ_AONC01000023.1"/>
</dbReference>
<dbReference type="Proteomes" id="UP000019460">
    <property type="component" value="Unassembled WGS sequence"/>
</dbReference>
<comment type="caution">
    <text evidence="2">The sequence shown here is derived from an EMBL/GenBank/DDBJ whole genome shotgun (WGS) entry which is preliminary data.</text>
</comment>
<dbReference type="Pfam" id="PF09621">
    <property type="entry name" value="LcrR"/>
    <property type="match status" value="1"/>
</dbReference>
<dbReference type="EMBL" id="AONC01000023">
    <property type="protein sequence ID" value="EXJ15650.1"/>
    <property type="molecule type" value="Genomic_DNA"/>
</dbReference>
<proteinExistence type="predicted"/>
<reference evidence="2 3" key="1">
    <citation type="submission" date="2012-11" db="EMBL/GenBank/DDBJ databases">
        <title>Genome assembly of Thiorhodococcus sp. AK35.</title>
        <authorList>
            <person name="Nupur N."/>
            <person name="Khatri I."/>
            <person name="Subramanian S."/>
            <person name="Pinnaka A."/>
        </authorList>
    </citation>
    <scope>NUCLEOTIDE SEQUENCE [LARGE SCALE GENOMIC DNA]</scope>
    <source>
        <strain evidence="2 3">AK35</strain>
    </source>
</reference>
<evidence type="ECO:0000313" key="3">
    <source>
        <dbReference type="Proteomes" id="UP000019460"/>
    </source>
</evidence>
<dbReference type="STRING" id="1249627.D779_1157"/>
<feature type="region of interest" description="Disordered" evidence="1">
    <location>
        <begin position="166"/>
        <end position="195"/>
    </location>
</feature>
<dbReference type="AlphaFoldDB" id="W9VZ22"/>
<dbReference type="InterPro" id="IPR022797">
    <property type="entry name" value="LcrR/CesD2"/>
</dbReference>
<evidence type="ECO:0000313" key="2">
    <source>
        <dbReference type="EMBL" id="EXJ15650.1"/>
    </source>
</evidence>
<keyword evidence="3" id="KW-1185">Reference proteome</keyword>
<sequence length="195" mass="22190">MRSSGSVPGLPTDPLADVLRDMHLPVADHHLDDRPGSMYIGPRVRLRDAEIVYRRPEPGLLLIVLYRRLGERRASLANPFADLFWFLRLCVEPRFGLSRVLCHVSTGPYRDRGGLDDARMVRLCRHLLGAEWIDYDRHPWLCQDVGRLRARLERLRQRFDSVAGALAHPSPERDRHPIRRSAAPHSTPPTAGAST</sequence>
<evidence type="ECO:0000256" key="1">
    <source>
        <dbReference type="SAM" id="MobiDB-lite"/>
    </source>
</evidence>
<accession>W9VZ22</accession>
<dbReference type="OrthoDB" id="6198781at2"/>